<organism evidence="1">
    <name type="scientific">Aegilops tauschii</name>
    <name type="common">Tausch's goatgrass</name>
    <name type="synonym">Aegilops squarrosa</name>
    <dbReference type="NCBI Taxonomy" id="37682"/>
    <lineage>
        <taxon>Eukaryota</taxon>
        <taxon>Viridiplantae</taxon>
        <taxon>Streptophyta</taxon>
        <taxon>Embryophyta</taxon>
        <taxon>Tracheophyta</taxon>
        <taxon>Spermatophyta</taxon>
        <taxon>Magnoliopsida</taxon>
        <taxon>Liliopsida</taxon>
        <taxon>Poales</taxon>
        <taxon>Poaceae</taxon>
        <taxon>BOP clade</taxon>
        <taxon>Pooideae</taxon>
        <taxon>Triticodae</taxon>
        <taxon>Triticeae</taxon>
        <taxon>Triticinae</taxon>
        <taxon>Aegilops</taxon>
    </lineage>
</organism>
<dbReference type="PANTHER" id="PTHR47624">
    <property type="entry name" value="OS01G0204900 PROTEIN"/>
    <property type="match status" value="1"/>
</dbReference>
<protein>
    <submittedName>
        <fullName evidence="1">Uncharacterized protein</fullName>
    </submittedName>
</protein>
<proteinExistence type="predicted"/>
<dbReference type="AlphaFoldDB" id="M8CV75"/>
<dbReference type="EnsemblPlants" id="EMT31547">
    <property type="protein sequence ID" value="EMT31547"/>
    <property type="gene ID" value="F775_01946"/>
</dbReference>
<evidence type="ECO:0000313" key="1">
    <source>
        <dbReference type="EnsemblPlants" id="EMT31547"/>
    </source>
</evidence>
<dbReference type="PANTHER" id="PTHR47624:SF1">
    <property type="entry name" value="OS01G0204900 PROTEIN"/>
    <property type="match status" value="1"/>
</dbReference>
<reference evidence="1" key="1">
    <citation type="submission" date="2015-06" db="UniProtKB">
        <authorList>
            <consortium name="EnsemblPlants"/>
        </authorList>
    </citation>
    <scope>IDENTIFICATION</scope>
</reference>
<name>M8CV75_AEGTA</name>
<sequence length="130" mass="14878">MEFIFQDKHAIGEFTVLQTPYDRVHARDKDFIGDTEKNAIDIEVDPATQYDSDCLPDDTNNESSSSKRPRGGKRDKEYPLFVRLSLQTSLATNEQVASMLKGRPMAAIQEFVRRWVRDNFPEHVHVPPGV</sequence>
<accession>M8CV75</accession>